<dbReference type="EMBL" id="JBFCZG010000001">
    <property type="protein sequence ID" value="KAL3428170.1"/>
    <property type="molecule type" value="Genomic_DNA"/>
</dbReference>
<organism evidence="1 2">
    <name type="scientific">Phlyctema vagabunda</name>
    <dbReference type="NCBI Taxonomy" id="108571"/>
    <lineage>
        <taxon>Eukaryota</taxon>
        <taxon>Fungi</taxon>
        <taxon>Dikarya</taxon>
        <taxon>Ascomycota</taxon>
        <taxon>Pezizomycotina</taxon>
        <taxon>Leotiomycetes</taxon>
        <taxon>Helotiales</taxon>
        <taxon>Dermateaceae</taxon>
        <taxon>Phlyctema</taxon>
    </lineage>
</organism>
<proteinExistence type="predicted"/>
<reference evidence="1 2" key="1">
    <citation type="submission" date="2024-06" db="EMBL/GenBank/DDBJ databases">
        <title>Complete genome of Phlyctema vagabunda strain 19-DSS-EL-015.</title>
        <authorList>
            <person name="Fiorenzani C."/>
        </authorList>
    </citation>
    <scope>NUCLEOTIDE SEQUENCE [LARGE SCALE GENOMIC DNA]</scope>
    <source>
        <strain evidence="1 2">19-DSS-EL-015</strain>
    </source>
</reference>
<gene>
    <name evidence="1" type="ORF">PVAG01_01679</name>
</gene>
<protein>
    <submittedName>
        <fullName evidence="1">Uncharacterized protein</fullName>
    </submittedName>
</protein>
<accession>A0ABR4PXS3</accession>
<keyword evidence="2" id="KW-1185">Reference proteome</keyword>
<comment type="caution">
    <text evidence="1">The sequence shown here is derived from an EMBL/GenBank/DDBJ whole genome shotgun (WGS) entry which is preliminary data.</text>
</comment>
<evidence type="ECO:0000313" key="1">
    <source>
        <dbReference type="EMBL" id="KAL3428170.1"/>
    </source>
</evidence>
<sequence length="138" mass="15557">MSEDYYVADIGEPEPETDPLTHIPQKKFEELNPPVNETVALISRGVWHIGSLIICEILTDENKTFPDAVSRWDDNGITFCLRRRSAHKAIKDHKGDALVSRLMNDKDGTQALWNISPNASCRVRSWAEGHTKDATTIK</sequence>
<evidence type="ECO:0000313" key="2">
    <source>
        <dbReference type="Proteomes" id="UP001629113"/>
    </source>
</evidence>
<name>A0ABR4PXS3_9HELO</name>
<dbReference type="Proteomes" id="UP001629113">
    <property type="component" value="Unassembled WGS sequence"/>
</dbReference>